<keyword evidence="2" id="KW-1185">Reference proteome</keyword>
<dbReference type="EMBL" id="BJNV01000054">
    <property type="protein sequence ID" value="GEC96827.1"/>
    <property type="molecule type" value="Genomic_DNA"/>
</dbReference>
<organism evidence="1 2">
    <name type="scientific">Zoogloea ramigera</name>
    <dbReference type="NCBI Taxonomy" id="350"/>
    <lineage>
        <taxon>Bacteria</taxon>
        <taxon>Pseudomonadati</taxon>
        <taxon>Pseudomonadota</taxon>
        <taxon>Betaproteobacteria</taxon>
        <taxon>Rhodocyclales</taxon>
        <taxon>Zoogloeaceae</taxon>
        <taxon>Zoogloea</taxon>
    </lineage>
</organism>
<dbReference type="AlphaFoldDB" id="A0A4Y4D0M8"/>
<gene>
    <name evidence="1" type="ORF">ZRA01_29000</name>
</gene>
<comment type="caution">
    <text evidence="1">The sequence shown here is derived from an EMBL/GenBank/DDBJ whole genome shotgun (WGS) entry which is preliminary data.</text>
</comment>
<reference evidence="1 2" key="1">
    <citation type="submission" date="2019-06" db="EMBL/GenBank/DDBJ databases">
        <title>Whole genome shotgun sequence of Zoogloea ramigera NBRC 15342.</title>
        <authorList>
            <person name="Hosoyama A."/>
            <person name="Uohara A."/>
            <person name="Ohji S."/>
            <person name="Ichikawa N."/>
        </authorList>
    </citation>
    <scope>NUCLEOTIDE SEQUENCE [LARGE SCALE GENOMIC DNA]</scope>
    <source>
        <strain evidence="1 2">NBRC 15342</strain>
    </source>
</reference>
<dbReference type="RefSeq" id="WP_141353523.1">
    <property type="nucleotide sequence ID" value="NZ_BJNV01000054.1"/>
</dbReference>
<sequence length="337" mass="34828">MKISESSLELQASSLKATRLEVKESLSAWVGQGAAVERGARALPEVRVSEAAREALQADESAATGAAAEDAPLDPKLELVRAIVEMLSGRSIRVLSSEDIQADAAAEAPAGQGGSRPAFGIEYSRSETIEHYEAASFEAAGTVRTADGRDISFSLSLSMQRYESETRSLSLRAGSAAAKDPLVLNFGADAASLRSQRFSFDLLGNGDEVDMPLLGEGSGFLVLDAVGGGRVESGRQLFGPTSGDGFADLAAYDSDANGWIDEADPVFGRLGVWTPDAEGGGAVRSLAEAGVGALGLDRVATPFALKDGTELGAVRSSGVYLREAGGAGTLQQVDVVV</sequence>
<dbReference type="PANTHER" id="PTHR39431:SF1">
    <property type="entry name" value="FRPA_C-RELATED PROTEIN"/>
    <property type="match status" value="1"/>
</dbReference>
<accession>A0A4Y4D0M8</accession>
<name>A0A4Y4D0M8_ZOORA</name>
<dbReference type="OrthoDB" id="9773411at2"/>
<evidence type="ECO:0008006" key="3">
    <source>
        <dbReference type="Google" id="ProtNLM"/>
    </source>
</evidence>
<dbReference type="Proteomes" id="UP000318422">
    <property type="component" value="Unassembled WGS sequence"/>
</dbReference>
<protein>
    <recommendedName>
        <fullName evidence="3">VCBS repeat-containing protein</fullName>
    </recommendedName>
</protein>
<proteinExistence type="predicted"/>
<evidence type="ECO:0000313" key="2">
    <source>
        <dbReference type="Proteomes" id="UP000318422"/>
    </source>
</evidence>
<evidence type="ECO:0000313" key="1">
    <source>
        <dbReference type="EMBL" id="GEC96827.1"/>
    </source>
</evidence>
<dbReference type="PANTHER" id="PTHR39431">
    <property type="entry name" value="FRPA/C-RELATED PROTEIN"/>
    <property type="match status" value="1"/>
</dbReference>